<dbReference type="PANTHER" id="PTHR31807:SF37">
    <property type="entry name" value="HAUS AUGMIN-LIKE COMPLEX SUBUNIT 8"/>
    <property type="match status" value="1"/>
</dbReference>
<feature type="compositionally biased region" description="Polar residues" evidence="2">
    <location>
        <begin position="62"/>
        <end position="79"/>
    </location>
</feature>
<evidence type="ECO:0000313" key="3">
    <source>
        <dbReference type="EMBL" id="CAA3007144.1"/>
    </source>
</evidence>
<feature type="compositionally biased region" description="Polar residues" evidence="2">
    <location>
        <begin position="194"/>
        <end position="203"/>
    </location>
</feature>
<reference evidence="3 4" key="1">
    <citation type="submission" date="2019-12" db="EMBL/GenBank/DDBJ databases">
        <authorList>
            <person name="Alioto T."/>
            <person name="Alioto T."/>
            <person name="Gomez Garrido J."/>
        </authorList>
    </citation>
    <scope>NUCLEOTIDE SEQUENCE [LARGE SCALE GENOMIC DNA]</scope>
</reference>
<dbReference type="Pfam" id="PF04484">
    <property type="entry name" value="QWRF"/>
    <property type="match status" value="1"/>
</dbReference>
<dbReference type="Gramene" id="OE9A009601T5">
    <property type="protein sequence ID" value="OE9A009601C5"/>
    <property type="gene ID" value="OE9A009601"/>
</dbReference>
<sequence length="587" mass="64271">MDVCESRVALQKRSTVETRRPPLVNADNKNGTTGRSQTREVSSRYRSPTPSTASGPKRCPSPNATRTTTSAIVSVTKRSASADRKRPTTPLSPPSPRASTPVQDTTAEMLLGSKKILGNKLPESLWPSTVRSLSVSFQSDTFSLPICKREKPVSHGLSDRNLKSSVNVVLKQGKAPPASRKPTPERKRSPPKGKNSTDQSENSRPVDGLHTQLVDQHRWPSRTGGKVFSNALKRNTDLTDKTNRTSLTHSVAGSPNLRRLSLEGASKPLPETSCALLTCVSREREKIIFRGCSVVDSSQIKKTVSSASLKRETLGNSAVKHQSLPTPGSSPASPSASRVGPAKAKAVNPPRGPNPARVRPSSPSKQAQSSTSVLRFIVDIKRGKKAANHIEDVHQSRLLYNRLLQWRYANARVNSALHSQKIKAEKLLYNVWRATVDLFISVIDKRIDLQRLRHKLKLHAVFNNQLTCLDEWASIERDHTNVLSWAIQDLQASTLRVPVTGGAKGDIETIKAAVWSAVDVIQVMGSSIGSMFQQVEGMNSAVSEFAEVVAQERAMLDECESLLAYTATIQQVEEYSLKTQLMQLGQA</sequence>
<evidence type="ECO:0008006" key="5">
    <source>
        <dbReference type="Google" id="ProtNLM"/>
    </source>
</evidence>
<organism evidence="3 4">
    <name type="scientific">Olea europaea subsp. europaea</name>
    <dbReference type="NCBI Taxonomy" id="158383"/>
    <lineage>
        <taxon>Eukaryota</taxon>
        <taxon>Viridiplantae</taxon>
        <taxon>Streptophyta</taxon>
        <taxon>Embryophyta</taxon>
        <taxon>Tracheophyta</taxon>
        <taxon>Spermatophyta</taxon>
        <taxon>Magnoliopsida</taxon>
        <taxon>eudicotyledons</taxon>
        <taxon>Gunneridae</taxon>
        <taxon>Pentapetalae</taxon>
        <taxon>asterids</taxon>
        <taxon>lamiids</taxon>
        <taxon>Lamiales</taxon>
        <taxon>Oleaceae</taxon>
        <taxon>Oleeae</taxon>
        <taxon>Olea</taxon>
    </lineage>
</organism>
<accession>A0A8S0TML9</accession>
<feature type="compositionally biased region" description="Polar residues" evidence="2">
    <location>
        <begin position="27"/>
        <end position="36"/>
    </location>
</feature>
<dbReference type="GO" id="GO:0005880">
    <property type="term" value="C:nuclear microtubule"/>
    <property type="evidence" value="ECO:0007669"/>
    <property type="project" value="TreeGrafter"/>
</dbReference>
<gene>
    <name evidence="3" type="ORF">OLEA9_A009601</name>
</gene>
<dbReference type="GO" id="GO:0051225">
    <property type="term" value="P:spindle assembly"/>
    <property type="evidence" value="ECO:0007669"/>
    <property type="project" value="TreeGrafter"/>
</dbReference>
<feature type="region of interest" description="Disordered" evidence="2">
    <location>
        <begin position="151"/>
        <end position="251"/>
    </location>
</feature>
<feature type="region of interest" description="Disordered" evidence="2">
    <location>
        <begin position="1"/>
        <end position="102"/>
    </location>
</feature>
<dbReference type="GO" id="GO:0005737">
    <property type="term" value="C:cytoplasm"/>
    <property type="evidence" value="ECO:0007669"/>
    <property type="project" value="TreeGrafter"/>
</dbReference>
<evidence type="ECO:0000256" key="1">
    <source>
        <dbReference type="ARBA" id="ARBA00010016"/>
    </source>
</evidence>
<dbReference type="AlphaFoldDB" id="A0A8S0TML9"/>
<proteinExistence type="inferred from homology"/>
<evidence type="ECO:0000313" key="4">
    <source>
        <dbReference type="Proteomes" id="UP000594638"/>
    </source>
</evidence>
<feature type="region of interest" description="Disordered" evidence="2">
    <location>
        <begin position="312"/>
        <end position="370"/>
    </location>
</feature>
<dbReference type="PANTHER" id="PTHR31807">
    <property type="entry name" value="AUGMIN FAMILY MEMBER"/>
    <property type="match status" value="1"/>
</dbReference>
<protein>
    <recommendedName>
        <fullName evidence="5">AUGMIN subunit 8</fullName>
    </recommendedName>
</protein>
<keyword evidence="4" id="KW-1185">Reference proteome</keyword>
<evidence type="ECO:0000256" key="2">
    <source>
        <dbReference type="SAM" id="MobiDB-lite"/>
    </source>
</evidence>
<feature type="compositionally biased region" description="Polar residues" evidence="2">
    <location>
        <begin position="44"/>
        <end position="54"/>
    </location>
</feature>
<feature type="compositionally biased region" description="Basic and acidic residues" evidence="2">
    <location>
        <begin position="234"/>
        <end position="243"/>
    </location>
</feature>
<name>A0A8S0TML9_OLEEU</name>
<dbReference type="Proteomes" id="UP000594638">
    <property type="component" value="Unassembled WGS sequence"/>
</dbReference>
<dbReference type="OrthoDB" id="1924320at2759"/>
<feature type="compositionally biased region" description="Basic and acidic residues" evidence="2">
    <location>
        <begin position="151"/>
        <end position="162"/>
    </location>
</feature>
<dbReference type="EMBL" id="CACTIH010007269">
    <property type="protein sequence ID" value="CAA3007144.1"/>
    <property type="molecule type" value="Genomic_DNA"/>
</dbReference>
<feature type="compositionally biased region" description="Low complexity" evidence="2">
    <location>
        <begin position="325"/>
        <end position="342"/>
    </location>
</feature>
<feature type="compositionally biased region" description="Low complexity" evidence="2">
    <location>
        <begin position="360"/>
        <end position="370"/>
    </location>
</feature>
<dbReference type="GO" id="GO:0008017">
    <property type="term" value="F:microtubule binding"/>
    <property type="evidence" value="ECO:0007669"/>
    <property type="project" value="TreeGrafter"/>
</dbReference>
<comment type="similarity">
    <text evidence="1">Belongs to the QWRF family.</text>
</comment>
<dbReference type="Gramene" id="OE9A009601T4">
    <property type="protein sequence ID" value="OE9A009601C4"/>
    <property type="gene ID" value="OE9A009601"/>
</dbReference>
<feature type="compositionally biased region" description="Polar residues" evidence="2">
    <location>
        <begin position="312"/>
        <end position="324"/>
    </location>
</feature>
<dbReference type="InterPro" id="IPR007573">
    <property type="entry name" value="QWRF"/>
</dbReference>
<comment type="caution">
    <text evidence="3">The sequence shown here is derived from an EMBL/GenBank/DDBJ whole genome shotgun (WGS) entry which is preliminary data.</text>
</comment>